<sequence>MSSDSFLDRSTNNSRADPAPFGDFETTVARLEDELEQRELVLVTTVDHAANAAEVGEQLPPTTLFLFGNPEVGTPLMQASRSVGIDLPQKFLLWEDDGEVFVTYNDPQFLADRHDLEGVDEQLERITGTLEELATAITRAE</sequence>
<name>A0A8J8Q6W2_9EURY</name>
<evidence type="ECO:0000313" key="4">
    <source>
        <dbReference type="Proteomes" id="UP000766904"/>
    </source>
</evidence>
<keyword evidence="4" id="KW-1185">Reference proteome</keyword>
<feature type="domain" description="DUF302" evidence="2">
    <location>
        <begin position="46"/>
        <end position="107"/>
    </location>
</feature>
<dbReference type="InterPro" id="IPR005180">
    <property type="entry name" value="DUF302"/>
</dbReference>
<dbReference type="AlphaFoldDB" id="A0A8J8Q6W2"/>
<dbReference type="Gene3D" id="3.30.310.70">
    <property type="entry name" value="TT1751-like domain"/>
    <property type="match status" value="1"/>
</dbReference>
<evidence type="ECO:0000313" key="3">
    <source>
        <dbReference type="EMBL" id="TYL40249.1"/>
    </source>
</evidence>
<dbReference type="EMBL" id="PHNJ01000001">
    <property type="protein sequence ID" value="TYL40249.1"/>
    <property type="molecule type" value="Genomic_DNA"/>
</dbReference>
<dbReference type="PANTHER" id="PTHR38342:SF2">
    <property type="entry name" value="INNER MEMBRANE OR EXPORTED"/>
    <property type="match status" value="1"/>
</dbReference>
<dbReference type="Pfam" id="PF03625">
    <property type="entry name" value="DUF302"/>
    <property type="match status" value="1"/>
</dbReference>
<organism evidence="3 4">
    <name type="scientific">Natronococcus pandeyae</name>
    <dbReference type="NCBI Taxonomy" id="2055836"/>
    <lineage>
        <taxon>Archaea</taxon>
        <taxon>Methanobacteriati</taxon>
        <taxon>Methanobacteriota</taxon>
        <taxon>Stenosarchaea group</taxon>
        <taxon>Halobacteria</taxon>
        <taxon>Halobacteriales</taxon>
        <taxon>Natrialbaceae</taxon>
        <taxon>Natronococcus</taxon>
    </lineage>
</organism>
<feature type="region of interest" description="Disordered" evidence="1">
    <location>
        <begin position="1"/>
        <end position="22"/>
    </location>
</feature>
<comment type="caution">
    <text evidence="3">The sequence shown here is derived from an EMBL/GenBank/DDBJ whole genome shotgun (WGS) entry which is preliminary data.</text>
</comment>
<dbReference type="CDD" id="cd14797">
    <property type="entry name" value="DUF302"/>
    <property type="match status" value="1"/>
</dbReference>
<dbReference type="OrthoDB" id="157520at2157"/>
<reference evidence="3" key="1">
    <citation type="submission" date="2017-11" db="EMBL/GenBank/DDBJ databases">
        <authorList>
            <person name="Kajale S.C."/>
            <person name="Sharma A."/>
        </authorList>
    </citation>
    <scope>NUCLEOTIDE SEQUENCE</scope>
    <source>
        <strain evidence="3">LS1_42</strain>
    </source>
</reference>
<feature type="compositionally biased region" description="Polar residues" evidence="1">
    <location>
        <begin position="1"/>
        <end position="15"/>
    </location>
</feature>
<dbReference type="Proteomes" id="UP000766904">
    <property type="component" value="Unassembled WGS sequence"/>
</dbReference>
<protein>
    <recommendedName>
        <fullName evidence="2">DUF302 domain-containing protein</fullName>
    </recommendedName>
</protein>
<evidence type="ECO:0000256" key="1">
    <source>
        <dbReference type="SAM" id="MobiDB-lite"/>
    </source>
</evidence>
<evidence type="ECO:0000259" key="2">
    <source>
        <dbReference type="Pfam" id="PF03625"/>
    </source>
</evidence>
<dbReference type="InterPro" id="IPR035923">
    <property type="entry name" value="TT1751-like_sf"/>
</dbReference>
<accession>A0A8J8Q6W2</accession>
<gene>
    <name evidence="3" type="ORF">CV102_01315</name>
</gene>
<dbReference type="PANTHER" id="PTHR38342">
    <property type="entry name" value="SLR5037 PROTEIN"/>
    <property type="match status" value="1"/>
</dbReference>
<dbReference type="SUPFAM" id="SSF103247">
    <property type="entry name" value="TT1751-like"/>
    <property type="match status" value="1"/>
</dbReference>
<proteinExistence type="predicted"/>